<dbReference type="PANTHER" id="PTHR33395:SF22">
    <property type="entry name" value="REVERSE TRANSCRIPTASE DOMAIN-CONTAINING PROTEIN"/>
    <property type="match status" value="1"/>
</dbReference>
<dbReference type="PANTHER" id="PTHR33395">
    <property type="entry name" value="TRANSCRIPTASE, PUTATIVE-RELATED-RELATED"/>
    <property type="match status" value="1"/>
</dbReference>
<evidence type="ECO:0000313" key="3">
    <source>
        <dbReference type="Proteomes" id="UP001333110"/>
    </source>
</evidence>
<dbReference type="GO" id="GO:0007508">
    <property type="term" value="P:larval heart development"/>
    <property type="evidence" value="ECO:0007669"/>
    <property type="project" value="TreeGrafter"/>
</dbReference>
<name>A0AAN7S4U1_MYCAM</name>
<feature type="compositionally biased region" description="Basic residues" evidence="1">
    <location>
        <begin position="77"/>
        <end position="92"/>
    </location>
</feature>
<evidence type="ECO:0000313" key="2">
    <source>
        <dbReference type="EMBL" id="KAK4828542.1"/>
    </source>
</evidence>
<dbReference type="AlphaFoldDB" id="A0AAN7S4U1"/>
<dbReference type="Proteomes" id="UP001333110">
    <property type="component" value="Unassembled WGS sequence"/>
</dbReference>
<feature type="region of interest" description="Disordered" evidence="1">
    <location>
        <begin position="77"/>
        <end position="113"/>
    </location>
</feature>
<organism evidence="2 3">
    <name type="scientific">Mycteria americana</name>
    <name type="common">Wood stork</name>
    <dbReference type="NCBI Taxonomy" id="33587"/>
    <lineage>
        <taxon>Eukaryota</taxon>
        <taxon>Metazoa</taxon>
        <taxon>Chordata</taxon>
        <taxon>Craniata</taxon>
        <taxon>Vertebrata</taxon>
        <taxon>Euteleostomi</taxon>
        <taxon>Archelosauria</taxon>
        <taxon>Archosauria</taxon>
        <taxon>Dinosauria</taxon>
        <taxon>Saurischia</taxon>
        <taxon>Theropoda</taxon>
        <taxon>Coelurosauria</taxon>
        <taxon>Aves</taxon>
        <taxon>Neognathae</taxon>
        <taxon>Neoaves</taxon>
        <taxon>Aequornithes</taxon>
        <taxon>Ciconiiformes</taxon>
        <taxon>Ciconiidae</taxon>
        <taxon>Mycteria</taxon>
    </lineage>
</organism>
<protein>
    <submittedName>
        <fullName evidence="2">Uncharacterized protein</fullName>
    </submittedName>
</protein>
<sequence length="334" mass="37766">MRVVRHWNRLPGKTVDAPSLEVFKTSMFLPYGHRVGCSWRRLRISLAALCRGTLQQAGLTRGLPLLEQRLSTLAWTRRAKTAAKRQQKHPQKKTLDTRNSPGFGPRDRGKGWSKEDVPLVEQDQVRKYFSKLDIHKSMGPDGMHLRVLRELADVIGRPLNNLGLIMATQRMSKDWRKANVTPIFKKVKKEDPGNHGLVSITLIPGKMMEQLIRETIARHMKDKKIISMASPGGRQMIHKIIPAKSHHNDATMYLKGKKPETPDIPPLLLPISGEVWQRQGTRSSGGYHRLVKSARMRSFHQPNCIGSTSINTNSGTWTAIATVVFFVKRTSEQG</sequence>
<reference evidence="2 3" key="1">
    <citation type="journal article" date="2023" name="J. Hered.">
        <title>Chromosome-level genome of the wood stork (Mycteria americana) provides insight into avian chromosome evolution.</title>
        <authorList>
            <person name="Flamio R. Jr."/>
            <person name="Ramstad K.M."/>
        </authorList>
    </citation>
    <scope>NUCLEOTIDE SEQUENCE [LARGE SCALE GENOMIC DNA]</scope>
    <source>
        <strain evidence="2">JAX WOST 10</strain>
    </source>
</reference>
<dbReference type="EMBL" id="JAUNZN010000002">
    <property type="protein sequence ID" value="KAK4828542.1"/>
    <property type="molecule type" value="Genomic_DNA"/>
</dbReference>
<dbReference type="GO" id="GO:0031012">
    <property type="term" value="C:extracellular matrix"/>
    <property type="evidence" value="ECO:0007669"/>
    <property type="project" value="TreeGrafter"/>
</dbReference>
<gene>
    <name evidence="2" type="ORF">QYF61_027218</name>
</gene>
<accession>A0AAN7S4U1</accession>
<proteinExistence type="predicted"/>
<comment type="caution">
    <text evidence="2">The sequence shown here is derived from an EMBL/GenBank/DDBJ whole genome shotgun (WGS) entry which is preliminary data.</text>
</comment>
<dbReference type="GO" id="GO:0061343">
    <property type="term" value="P:cell adhesion involved in heart morphogenesis"/>
    <property type="evidence" value="ECO:0007669"/>
    <property type="project" value="TreeGrafter"/>
</dbReference>
<keyword evidence="3" id="KW-1185">Reference proteome</keyword>
<evidence type="ECO:0000256" key="1">
    <source>
        <dbReference type="SAM" id="MobiDB-lite"/>
    </source>
</evidence>